<dbReference type="PROSITE" id="PS51118">
    <property type="entry name" value="HTH_HXLR"/>
    <property type="match status" value="1"/>
</dbReference>
<dbReference type="SUPFAM" id="SSF46785">
    <property type="entry name" value="Winged helix' DNA-binding domain"/>
    <property type="match status" value="1"/>
</dbReference>
<dbReference type="PANTHER" id="PTHR33204">
    <property type="entry name" value="TRANSCRIPTIONAL REGULATOR, MARR FAMILY"/>
    <property type="match status" value="1"/>
</dbReference>
<dbReference type="KEGG" id="marz:MARA_10860"/>
<dbReference type="Pfam" id="PF01638">
    <property type="entry name" value="HxlR"/>
    <property type="match status" value="1"/>
</dbReference>
<feature type="domain" description="HTH hxlR-type" evidence="4">
    <location>
        <begin position="24"/>
        <end position="123"/>
    </location>
</feature>
<dbReference type="PANTHER" id="PTHR33204:SF18">
    <property type="entry name" value="TRANSCRIPTIONAL REGULATORY PROTEIN"/>
    <property type="match status" value="1"/>
</dbReference>
<organism evidence="5 6">
    <name type="scientific">Mycolicibacterium arabiense</name>
    <dbReference type="NCBI Taxonomy" id="1286181"/>
    <lineage>
        <taxon>Bacteria</taxon>
        <taxon>Bacillati</taxon>
        <taxon>Actinomycetota</taxon>
        <taxon>Actinomycetes</taxon>
        <taxon>Mycobacteriales</taxon>
        <taxon>Mycobacteriaceae</taxon>
        <taxon>Mycolicibacterium</taxon>
    </lineage>
</organism>
<geneLocation type="plasmid" evidence="6">
    <name>pjcm18538 dna</name>
</geneLocation>
<evidence type="ECO:0000256" key="1">
    <source>
        <dbReference type="ARBA" id="ARBA00023015"/>
    </source>
</evidence>
<evidence type="ECO:0000259" key="4">
    <source>
        <dbReference type="PROSITE" id="PS51118"/>
    </source>
</evidence>
<evidence type="ECO:0000256" key="3">
    <source>
        <dbReference type="ARBA" id="ARBA00023163"/>
    </source>
</evidence>
<evidence type="ECO:0000313" key="6">
    <source>
        <dbReference type="Proteomes" id="UP000467428"/>
    </source>
</evidence>
<protein>
    <submittedName>
        <fullName evidence="5">Transcriptional regulator family protein</fullName>
    </submittedName>
</protein>
<keyword evidence="2" id="KW-0238">DNA-binding</keyword>
<keyword evidence="6" id="KW-1185">Reference proteome</keyword>
<sequence>MWGMTSATLVGRLADRDSWRADDCSMAAALDIVGRRASLLLLREAFYGAHRFDEFARRAQLSDKITATRLRELVDEGILEKRPYHESGQRAREDYHLTQKGEELLPILLGLMRWGDRWARPDGGRVGLSHIDCDAPIDVEVRCAKGHSVTAPDIQAALRG</sequence>
<gene>
    <name evidence="5" type="ORF">MARA_10860</name>
</gene>
<proteinExistence type="predicted"/>
<dbReference type="InterPro" id="IPR036390">
    <property type="entry name" value="WH_DNA-bd_sf"/>
</dbReference>
<keyword evidence="3" id="KW-0804">Transcription</keyword>
<name>A0A7I7RSM4_9MYCO</name>
<dbReference type="InterPro" id="IPR002577">
    <property type="entry name" value="HTH_HxlR"/>
</dbReference>
<accession>A0A7I7RSM4</accession>
<evidence type="ECO:0000313" key="5">
    <source>
        <dbReference type="EMBL" id="BBY47618.1"/>
    </source>
</evidence>
<dbReference type="Proteomes" id="UP000467428">
    <property type="component" value="Chromosome"/>
</dbReference>
<dbReference type="AlphaFoldDB" id="A0A7I7RSM4"/>
<evidence type="ECO:0000256" key="2">
    <source>
        <dbReference type="ARBA" id="ARBA00023125"/>
    </source>
</evidence>
<dbReference type="EMBL" id="AP022593">
    <property type="protein sequence ID" value="BBY47618.1"/>
    <property type="molecule type" value="Genomic_DNA"/>
</dbReference>
<reference evidence="5 6" key="1">
    <citation type="journal article" date="2019" name="Emerg. Microbes Infect.">
        <title>Comprehensive subspecies identification of 175 nontuberculous mycobacteria species based on 7547 genomic profiles.</title>
        <authorList>
            <person name="Matsumoto Y."/>
            <person name="Kinjo T."/>
            <person name="Motooka D."/>
            <person name="Nabeya D."/>
            <person name="Jung N."/>
            <person name="Uechi K."/>
            <person name="Horii T."/>
            <person name="Iida T."/>
            <person name="Fujita J."/>
            <person name="Nakamura S."/>
        </authorList>
    </citation>
    <scope>NUCLEOTIDE SEQUENCE [LARGE SCALE GENOMIC DNA]</scope>
    <source>
        <strain evidence="5 6">JCM 18538</strain>
    </source>
</reference>
<keyword evidence="1" id="KW-0805">Transcription regulation</keyword>
<dbReference type="GO" id="GO:0003677">
    <property type="term" value="F:DNA binding"/>
    <property type="evidence" value="ECO:0007669"/>
    <property type="project" value="UniProtKB-KW"/>
</dbReference>
<dbReference type="Gene3D" id="1.10.10.10">
    <property type="entry name" value="Winged helix-like DNA-binding domain superfamily/Winged helix DNA-binding domain"/>
    <property type="match status" value="1"/>
</dbReference>
<dbReference type="InterPro" id="IPR036388">
    <property type="entry name" value="WH-like_DNA-bd_sf"/>
</dbReference>